<evidence type="ECO:0000256" key="5">
    <source>
        <dbReference type="ARBA" id="ARBA00022490"/>
    </source>
</evidence>
<accession>A0A9E6TSF8</accession>
<evidence type="ECO:0000259" key="11">
    <source>
        <dbReference type="PROSITE" id="PS51278"/>
    </source>
</evidence>
<dbReference type="GO" id="GO:0097367">
    <property type="term" value="F:carbohydrate derivative binding"/>
    <property type="evidence" value="ECO:0007669"/>
    <property type="project" value="InterPro"/>
</dbReference>
<dbReference type="Pfam" id="PF13522">
    <property type="entry name" value="GATase_6"/>
    <property type="match status" value="1"/>
</dbReference>
<comment type="subunit">
    <text evidence="10">Homodimer.</text>
</comment>
<dbReference type="InterPro" id="IPR005855">
    <property type="entry name" value="GFAT"/>
</dbReference>
<dbReference type="AlphaFoldDB" id="A0A9E6TSF8"/>
<comment type="function">
    <text evidence="10">Catalyzes the first step in hexosamine metabolism, converting fructose-6P into glucosamine-6P using glutamine as a nitrogen source.</text>
</comment>
<proteinExistence type="inferred from homology"/>
<keyword evidence="14" id="KW-1185">Reference proteome</keyword>
<feature type="active site" description="Nucleophile; for GATase activity" evidence="10">
    <location>
        <position position="2"/>
    </location>
</feature>
<feature type="initiator methionine" description="Removed" evidence="10">
    <location>
        <position position="1"/>
    </location>
</feature>
<dbReference type="NCBIfam" id="NF001484">
    <property type="entry name" value="PRK00331.1"/>
    <property type="match status" value="1"/>
</dbReference>
<keyword evidence="8" id="KW-0677">Repeat</keyword>
<dbReference type="PANTHER" id="PTHR10937:SF0">
    <property type="entry name" value="GLUTAMINE--FRUCTOSE-6-PHOSPHATE TRANSAMINASE (ISOMERIZING)"/>
    <property type="match status" value="1"/>
</dbReference>
<feature type="domain" description="SIS" evidence="12">
    <location>
        <begin position="287"/>
        <end position="427"/>
    </location>
</feature>
<dbReference type="EMBL" id="CP077093">
    <property type="protein sequence ID" value="QXI28556.1"/>
    <property type="molecule type" value="Genomic_DNA"/>
</dbReference>
<sequence>MCGIVGAVAERNITAILVEGLKRLEYRGYDSAGVAVFTHNGTLERTRRTGKVSELDQALAGQPLAGRLGIAHTRWATHGAPCERNAHPHFSGADIAVVHNGIIENHEVLREQLKGLGYVFTSDTDTEVIAHLLNHKLKDLGDLTKALKATVKELHGAYGLAVINAQQPDRLLAARSGSPLVIGLGLGENFLASDQLALRQVTDRFMYLEEGDIAEIRRDSVQIWDINGQAVEREAVQYRDGAEAADKGEFRHFMLKEIHEQPSVVQRTLEGRLSQNQVLVQAFGPQAAELFAKVRNVQIVACGTSYHAGMVARYWLEGLAGIPCQVEVASEFRYRKVVVQPDTLFVSISQSGETADTLAALRNAKELGFLGSLAICNVSISSLVRESDLTLLTQAGREIGVASTKAFTTQLVGLLLLTLALGQVRGTLGEGVEAELVEELRRLPTRLGETLAMDAKVEKIAELFADKHHTLFLGRGAQYPVAMEGSLKLKEISYIHAEAYPAGELKHGPLALVDNDMPIVTVAPNNELLEKLKSNLQEVRARGGELIVFADEQAGMSNGEGTHVITLPHIHDTLAPILYTIPLQLLSYYVAVLKGTDVDQPRNLAKSVTVE</sequence>
<reference evidence="13 14" key="2">
    <citation type="journal article" date="2021" name="Microorganisms">
        <title>The Ever-Expanding Pseudomonas Genus: Description of 43 New Species and Partition of the Pseudomonas putida Group.</title>
        <authorList>
            <person name="Girard L."/>
            <person name="Lood C."/>
            <person name="Hofte M."/>
            <person name="Vandamme P."/>
            <person name="Rokni-Zadeh H."/>
            <person name="van Noort V."/>
            <person name="Lavigne R."/>
            <person name="De Mot R."/>
        </authorList>
    </citation>
    <scope>NUCLEOTIDE SEQUENCE [LARGE SCALE GENOMIC DNA]</scope>
    <source>
        <strain evidence="13 14">RW8P3</strain>
    </source>
</reference>
<dbReference type="PROSITE" id="PS51464">
    <property type="entry name" value="SIS"/>
    <property type="match status" value="2"/>
</dbReference>
<reference evidence="13 14" key="1">
    <citation type="journal article" date="2020" name="Microorganisms">
        <title>Reliable Identification of Environmental Pseudomonas Isolates Using the rpoD Gene.</title>
        <authorList>
            <consortium name="The Broad Institute Genome Sequencing Platform"/>
            <person name="Girard L."/>
            <person name="Lood C."/>
            <person name="Rokni-Zadeh H."/>
            <person name="van Noort V."/>
            <person name="Lavigne R."/>
            <person name="De Mot R."/>
        </authorList>
    </citation>
    <scope>NUCLEOTIDE SEQUENCE [LARGE SCALE GENOMIC DNA]</scope>
    <source>
        <strain evidence="13 14">RW8P3</strain>
    </source>
</reference>
<evidence type="ECO:0000259" key="12">
    <source>
        <dbReference type="PROSITE" id="PS51464"/>
    </source>
</evidence>
<evidence type="ECO:0000256" key="1">
    <source>
        <dbReference type="ARBA" id="ARBA00001031"/>
    </source>
</evidence>
<keyword evidence="7 10" id="KW-0808">Transferase</keyword>
<feature type="domain" description="SIS" evidence="12">
    <location>
        <begin position="460"/>
        <end position="601"/>
    </location>
</feature>
<dbReference type="RefSeq" id="WP_186686476.1">
    <property type="nucleotide sequence ID" value="NZ_CP077093.1"/>
</dbReference>
<organism evidence="13 14">
    <name type="scientific">Pseudomonas vanderleydeniana</name>
    <dbReference type="NCBI Taxonomy" id="2745495"/>
    <lineage>
        <taxon>Bacteria</taxon>
        <taxon>Pseudomonadati</taxon>
        <taxon>Pseudomonadota</taxon>
        <taxon>Gammaproteobacteria</taxon>
        <taxon>Pseudomonadales</taxon>
        <taxon>Pseudomonadaceae</taxon>
        <taxon>Pseudomonas</taxon>
    </lineage>
</organism>
<evidence type="ECO:0000256" key="6">
    <source>
        <dbReference type="ARBA" id="ARBA00022576"/>
    </source>
</evidence>
<evidence type="ECO:0000313" key="13">
    <source>
        <dbReference type="EMBL" id="QXI28556.1"/>
    </source>
</evidence>
<dbReference type="PANTHER" id="PTHR10937">
    <property type="entry name" value="GLUCOSAMINE--FRUCTOSE-6-PHOSPHATE AMINOTRANSFERASE, ISOMERIZING"/>
    <property type="match status" value="1"/>
</dbReference>
<dbReference type="CDD" id="cd00714">
    <property type="entry name" value="GFAT"/>
    <property type="match status" value="1"/>
</dbReference>
<dbReference type="GO" id="GO:0006047">
    <property type="term" value="P:UDP-N-acetylglucosamine metabolic process"/>
    <property type="evidence" value="ECO:0007669"/>
    <property type="project" value="TreeGrafter"/>
</dbReference>
<keyword evidence="5 10" id="KW-0963">Cytoplasm</keyword>
<dbReference type="FunFam" id="3.60.20.10:FF:000006">
    <property type="entry name" value="Glutamine--fructose-6-phosphate aminotransferase [isomerizing]"/>
    <property type="match status" value="1"/>
</dbReference>
<dbReference type="GO" id="GO:0005829">
    <property type="term" value="C:cytosol"/>
    <property type="evidence" value="ECO:0007669"/>
    <property type="project" value="TreeGrafter"/>
</dbReference>
<keyword evidence="9" id="KW-0315">Glutamine amidotransferase</keyword>
<evidence type="ECO:0000256" key="9">
    <source>
        <dbReference type="ARBA" id="ARBA00022962"/>
    </source>
</evidence>
<dbReference type="InterPro" id="IPR047084">
    <property type="entry name" value="GFAT_N"/>
</dbReference>
<dbReference type="FunFam" id="3.40.50.10490:FF:000001">
    <property type="entry name" value="Glutamine--fructose-6-phosphate aminotransferase [isomerizing]"/>
    <property type="match status" value="1"/>
</dbReference>
<dbReference type="Proteomes" id="UP000634530">
    <property type="component" value="Chromosome"/>
</dbReference>
<dbReference type="InterPro" id="IPR017932">
    <property type="entry name" value="GATase_2_dom"/>
</dbReference>
<evidence type="ECO:0000256" key="3">
    <source>
        <dbReference type="ARBA" id="ARBA00012916"/>
    </source>
</evidence>
<name>A0A9E6TSF8_9PSED</name>
<evidence type="ECO:0000256" key="10">
    <source>
        <dbReference type="HAMAP-Rule" id="MF_00164"/>
    </source>
</evidence>
<dbReference type="HAMAP" id="MF_00164">
    <property type="entry name" value="GlmS"/>
    <property type="match status" value="1"/>
</dbReference>
<dbReference type="Pfam" id="PF01380">
    <property type="entry name" value="SIS"/>
    <property type="match status" value="2"/>
</dbReference>
<dbReference type="CDD" id="cd05009">
    <property type="entry name" value="SIS_GlmS_GlmD_2"/>
    <property type="match status" value="1"/>
</dbReference>
<dbReference type="SUPFAM" id="SSF53697">
    <property type="entry name" value="SIS domain"/>
    <property type="match status" value="1"/>
</dbReference>
<dbReference type="GO" id="GO:0046349">
    <property type="term" value="P:amino sugar biosynthetic process"/>
    <property type="evidence" value="ECO:0007669"/>
    <property type="project" value="UniProtKB-ARBA"/>
</dbReference>
<dbReference type="InterPro" id="IPR001347">
    <property type="entry name" value="SIS_dom"/>
</dbReference>
<dbReference type="EC" id="2.6.1.16" evidence="3 10"/>
<feature type="active site" description="For Fru-6P isomerization activity" evidence="10">
    <location>
        <position position="606"/>
    </location>
</feature>
<evidence type="ECO:0000256" key="4">
    <source>
        <dbReference type="ARBA" id="ARBA00016090"/>
    </source>
</evidence>
<dbReference type="Gene3D" id="3.40.50.10490">
    <property type="entry name" value="Glucose-6-phosphate isomerase like protein, domain 1"/>
    <property type="match status" value="2"/>
</dbReference>
<dbReference type="GO" id="GO:0006487">
    <property type="term" value="P:protein N-linked glycosylation"/>
    <property type="evidence" value="ECO:0007669"/>
    <property type="project" value="TreeGrafter"/>
</dbReference>
<dbReference type="NCBIfam" id="TIGR01135">
    <property type="entry name" value="glmS"/>
    <property type="match status" value="1"/>
</dbReference>
<evidence type="ECO:0000256" key="2">
    <source>
        <dbReference type="ARBA" id="ARBA00004496"/>
    </source>
</evidence>
<keyword evidence="6 10" id="KW-0032">Aminotransferase</keyword>
<dbReference type="InterPro" id="IPR035490">
    <property type="entry name" value="GlmS/FrlB_SIS"/>
</dbReference>
<dbReference type="FunFam" id="3.40.50.10490:FF:000002">
    <property type="entry name" value="Glutamine--fructose-6-phosphate aminotransferase [isomerizing]"/>
    <property type="match status" value="1"/>
</dbReference>
<evidence type="ECO:0000256" key="8">
    <source>
        <dbReference type="ARBA" id="ARBA00022737"/>
    </source>
</evidence>
<dbReference type="CDD" id="cd05008">
    <property type="entry name" value="SIS_GlmS_GlmD_1"/>
    <property type="match status" value="1"/>
</dbReference>
<dbReference type="SUPFAM" id="SSF56235">
    <property type="entry name" value="N-terminal nucleophile aminohydrolases (Ntn hydrolases)"/>
    <property type="match status" value="1"/>
</dbReference>
<dbReference type="GO" id="GO:0006002">
    <property type="term" value="P:fructose 6-phosphate metabolic process"/>
    <property type="evidence" value="ECO:0007669"/>
    <property type="project" value="TreeGrafter"/>
</dbReference>
<comment type="catalytic activity">
    <reaction evidence="1 10">
        <text>D-fructose 6-phosphate + L-glutamine = D-glucosamine 6-phosphate + L-glutamate</text>
        <dbReference type="Rhea" id="RHEA:13237"/>
        <dbReference type="ChEBI" id="CHEBI:29985"/>
        <dbReference type="ChEBI" id="CHEBI:58359"/>
        <dbReference type="ChEBI" id="CHEBI:58725"/>
        <dbReference type="ChEBI" id="CHEBI:61527"/>
        <dbReference type="EC" id="2.6.1.16"/>
    </reaction>
</comment>
<evidence type="ECO:0000313" key="14">
    <source>
        <dbReference type="Proteomes" id="UP000634530"/>
    </source>
</evidence>
<gene>
    <name evidence="10 13" type="primary">glmS</name>
    <name evidence="13" type="ORF">HU752_000950</name>
</gene>
<dbReference type="PROSITE" id="PS51278">
    <property type="entry name" value="GATASE_TYPE_2"/>
    <property type="match status" value="1"/>
</dbReference>
<dbReference type="InterPro" id="IPR029055">
    <property type="entry name" value="Ntn_hydrolases_N"/>
</dbReference>
<dbReference type="InterPro" id="IPR035466">
    <property type="entry name" value="GlmS/AgaS_SIS"/>
</dbReference>
<comment type="subcellular location">
    <subcellularLocation>
        <location evidence="2 10">Cytoplasm</location>
    </subcellularLocation>
</comment>
<evidence type="ECO:0000256" key="7">
    <source>
        <dbReference type="ARBA" id="ARBA00022679"/>
    </source>
</evidence>
<dbReference type="Gene3D" id="3.60.20.10">
    <property type="entry name" value="Glutamine Phosphoribosylpyrophosphate, subunit 1, domain 1"/>
    <property type="match status" value="1"/>
</dbReference>
<dbReference type="GO" id="GO:0004360">
    <property type="term" value="F:glutamine-fructose-6-phosphate transaminase (isomerizing) activity"/>
    <property type="evidence" value="ECO:0007669"/>
    <property type="project" value="UniProtKB-UniRule"/>
</dbReference>
<dbReference type="KEGG" id="pvw:HU752_000950"/>
<protein>
    <recommendedName>
        <fullName evidence="4 10">Glutamine--fructose-6-phosphate aminotransferase [isomerizing]</fullName>
        <ecNumber evidence="3 10">2.6.1.16</ecNumber>
    </recommendedName>
    <alternativeName>
        <fullName evidence="10">D-fructose-6-phosphate amidotransferase</fullName>
    </alternativeName>
    <alternativeName>
        <fullName evidence="10">GFAT</fullName>
    </alternativeName>
    <alternativeName>
        <fullName evidence="10">Glucosamine-6-phosphate synthase</fullName>
    </alternativeName>
    <alternativeName>
        <fullName evidence="10">Hexosephosphate aminotransferase</fullName>
    </alternativeName>
    <alternativeName>
        <fullName evidence="10">L-glutamine--D-fructose-6-phosphate amidotransferase</fullName>
    </alternativeName>
</protein>
<dbReference type="GO" id="GO:0005975">
    <property type="term" value="P:carbohydrate metabolic process"/>
    <property type="evidence" value="ECO:0007669"/>
    <property type="project" value="UniProtKB-UniRule"/>
</dbReference>
<feature type="domain" description="Glutamine amidotransferase type-2" evidence="11">
    <location>
        <begin position="2"/>
        <end position="219"/>
    </location>
</feature>
<dbReference type="InterPro" id="IPR046348">
    <property type="entry name" value="SIS_dom_sf"/>
</dbReference>